<dbReference type="InterPro" id="IPR036265">
    <property type="entry name" value="HIT-like_sf"/>
</dbReference>
<accession>A0ABN7KC74</accession>
<dbReference type="RefSeq" id="WP_230057431.1">
    <property type="nucleotide sequence ID" value="NZ_CAJHOE010000006.1"/>
</dbReference>
<dbReference type="Gene3D" id="3.30.428.10">
    <property type="entry name" value="HIT-like"/>
    <property type="match status" value="1"/>
</dbReference>
<dbReference type="EMBL" id="CAJHOE010000006">
    <property type="protein sequence ID" value="CAD7289180.1"/>
    <property type="molecule type" value="Genomic_DNA"/>
</dbReference>
<organism evidence="2 3">
    <name type="scientific">Campylobacter suis</name>
    <dbReference type="NCBI Taxonomy" id="2790657"/>
    <lineage>
        <taxon>Bacteria</taxon>
        <taxon>Pseudomonadati</taxon>
        <taxon>Campylobacterota</taxon>
        <taxon>Epsilonproteobacteria</taxon>
        <taxon>Campylobacterales</taxon>
        <taxon>Campylobacteraceae</taxon>
        <taxon>Campylobacter</taxon>
    </lineage>
</organism>
<evidence type="ECO:0000259" key="1">
    <source>
        <dbReference type="Pfam" id="PF01230"/>
    </source>
</evidence>
<reference evidence="2 3" key="1">
    <citation type="submission" date="2020-11" db="EMBL/GenBank/DDBJ databases">
        <authorList>
            <person name="Peeters C."/>
        </authorList>
    </citation>
    <scope>NUCLEOTIDE SEQUENCE [LARGE SCALE GENOMIC DNA]</scope>
    <source>
        <strain evidence="2 3">LMG 8286</strain>
    </source>
</reference>
<keyword evidence="3" id="KW-1185">Reference proteome</keyword>
<dbReference type="SUPFAM" id="SSF54197">
    <property type="entry name" value="HIT-like"/>
    <property type="match status" value="1"/>
</dbReference>
<dbReference type="InterPro" id="IPR011146">
    <property type="entry name" value="HIT-like"/>
</dbReference>
<protein>
    <recommendedName>
        <fullName evidence="1">HIT domain-containing protein</fullName>
    </recommendedName>
</protein>
<comment type="caution">
    <text evidence="2">The sequence shown here is derived from an EMBL/GenBank/DDBJ whole genome shotgun (WGS) entry which is preliminary data.</text>
</comment>
<evidence type="ECO:0000313" key="3">
    <source>
        <dbReference type="Proteomes" id="UP000789359"/>
    </source>
</evidence>
<dbReference type="Pfam" id="PF01230">
    <property type="entry name" value="HIT"/>
    <property type="match status" value="1"/>
</dbReference>
<gene>
    <name evidence="2" type="ORF">LMG8286_01691</name>
</gene>
<feature type="domain" description="HIT" evidence="1">
    <location>
        <begin position="20"/>
        <end position="83"/>
    </location>
</feature>
<sequence>MIFEDEFIWIEREENELPWVKIFTKKPFRELSDCDEKSLARLWEASLIVEREMRKFYNPTKINLASFANVLPRVHMHVMARFKDDAFYPNNLWQEPLRSSSLRLPEFSEFAKILQKALSEK</sequence>
<proteinExistence type="predicted"/>
<dbReference type="Proteomes" id="UP000789359">
    <property type="component" value="Unassembled WGS sequence"/>
</dbReference>
<name>A0ABN7KC74_9BACT</name>
<evidence type="ECO:0000313" key="2">
    <source>
        <dbReference type="EMBL" id="CAD7289180.1"/>
    </source>
</evidence>